<evidence type="ECO:0000313" key="2">
    <source>
        <dbReference type="Proteomes" id="UP001214638"/>
    </source>
</evidence>
<dbReference type="KEGG" id="bdw:94337757"/>
<proteinExistence type="predicted"/>
<organism evidence="1 2">
    <name type="scientific">Babesia duncani</name>
    <dbReference type="NCBI Taxonomy" id="323732"/>
    <lineage>
        <taxon>Eukaryota</taxon>
        <taxon>Sar</taxon>
        <taxon>Alveolata</taxon>
        <taxon>Apicomplexa</taxon>
        <taxon>Aconoidasida</taxon>
        <taxon>Piroplasmida</taxon>
        <taxon>Babesiidae</taxon>
        <taxon>Babesia</taxon>
    </lineage>
</organism>
<gene>
    <name evidence="1" type="ORF">BdWA1_003460</name>
</gene>
<dbReference type="Proteomes" id="UP001214638">
    <property type="component" value="Unassembled WGS sequence"/>
</dbReference>
<comment type="caution">
    <text evidence="1">The sequence shown here is derived from an EMBL/GenBank/DDBJ whole genome shotgun (WGS) entry which is preliminary data.</text>
</comment>
<dbReference type="RefSeq" id="XP_067802001.1">
    <property type="nucleotide sequence ID" value="XM_067948470.1"/>
</dbReference>
<name>A0AAD9UML6_9APIC</name>
<keyword evidence="2" id="KW-1185">Reference proteome</keyword>
<reference evidence="1" key="1">
    <citation type="journal article" date="2023" name="Nat. Microbiol.">
        <title>Babesia duncani multi-omics identifies virulence factors and drug targets.</title>
        <authorList>
            <person name="Singh P."/>
            <person name="Lonardi S."/>
            <person name="Liang Q."/>
            <person name="Vydyam P."/>
            <person name="Khabirova E."/>
            <person name="Fang T."/>
            <person name="Gihaz S."/>
            <person name="Thekkiniath J."/>
            <person name="Munshi M."/>
            <person name="Abel S."/>
            <person name="Ciampossin L."/>
            <person name="Batugedara G."/>
            <person name="Gupta M."/>
            <person name="Lu X.M."/>
            <person name="Lenz T."/>
            <person name="Chakravarty S."/>
            <person name="Cornillot E."/>
            <person name="Hu Y."/>
            <person name="Ma W."/>
            <person name="Gonzalez L.M."/>
            <person name="Sanchez S."/>
            <person name="Estrada K."/>
            <person name="Sanchez-Flores A."/>
            <person name="Montero E."/>
            <person name="Harb O.S."/>
            <person name="Le Roch K.G."/>
            <person name="Mamoun C.B."/>
        </authorList>
    </citation>
    <scope>NUCLEOTIDE SEQUENCE</scope>
    <source>
        <strain evidence="1">WA1</strain>
    </source>
</reference>
<dbReference type="EMBL" id="JALLKP010000005">
    <property type="protein sequence ID" value="KAK2195158.1"/>
    <property type="molecule type" value="Genomic_DNA"/>
</dbReference>
<evidence type="ECO:0000313" key="1">
    <source>
        <dbReference type="EMBL" id="KAK2195158.1"/>
    </source>
</evidence>
<accession>A0AAD9UML6</accession>
<protein>
    <submittedName>
        <fullName evidence="1">Uncharacterized protein</fullName>
    </submittedName>
</protein>
<dbReference type="AlphaFoldDB" id="A0AAD9UML6"/>
<dbReference type="GeneID" id="94337757"/>
<sequence>MKFIATGILPCTRKYSNIALAQTLGHEHCNIASNDDKSDTYLPVSDQEVFKRVPDLNSKTFKDHMLIPQLGWRALFSNEMIKYKTGSALLYKEYVQGSTAAHHYPMSIIPRKFSARIPGDIYVSAYALDNFNYHLVDGKLVRMSIAPSVNAQGQVPLLHSIYGDITIVIIFSGQPPHSDSAAAMSWKRAIEDDHNVLMTLYNPHSIGLKWIHNRYVNAVAAGIVESTKFVSVNSRLTVDTTIDLHQYRKELPSVLVVDKAGYIRWHAIGTVTKESLALLKYCLEKLSYE</sequence>